<dbReference type="InterPro" id="IPR002477">
    <property type="entry name" value="Peptidoglycan-bd-like"/>
</dbReference>
<evidence type="ECO:0000256" key="4">
    <source>
        <dbReference type="ARBA" id="ARBA00022960"/>
    </source>
</evidence>
<feature type="active site" description="Nucleophile" evidence="7">
    <location>
        <position position="439"/>
    </location>
</feature>
<dbReference type="Proteomes" id="UP000635885">
    <property type="component" value="Unassembled WGS sequence"/>
</dbReference>
<keyword evidence="3" id="KW-0808">Transferase</keyword>
<dbReference type="InterPro" id="IPR038063">
    <property type="entry name" value="Transpep_catalytic_dom"/>
</dbReference>
<keyword evidence="5 7" id="KW-0573">Peptidoglycan synthesis</keyword>
<accession>A0ABQ1M358</accession>
<dbReference type="Pfam" id="PF01471">
    <property type="entry name" value="PG_binding_1"/>
    <property type="match status" value="1"/>
</dbReference>
<dbReference type="PROSITE" id="PS52029">
    <property type="entry name" value="LD_TPASE"/>
    <property type="match status" value="1"/>
</dbReference>
<reference evidence="10" key="1">
    <citation type="journal article" date="2019" name="Int. J. Syst. Evol. Microbiol.">
        <title>The Global Catalogue of Microorganisms (GCM) 10K type strain sequencing project: providing services to taxonomists for standard genome sequencing and annotation.</title>
        <authorList>
            <consortium name="The Broad Institute Genomics Platform"/>
            <consortium name="The Broad Institute Genome Sequencing Center for Infectious Disease"/>
            <person name="Wu L."/>
            <person name="Ma J."/>
        </authorList>
    </citation>
    <scope>NUCLEOTIDE SEQUENCE [LARGE SCALE GENOMIC DNA]</scope>
    <source>
        <strain evidence="10">CGMCC 1.12479</strain>
    </source>
</reference>
<dbReference type="PANTHER" id="PTHR41533">
    <property type="entry name" value="L,D-TRANSPEPTIDASE HI_1667-RELATED"/>
    <property type="match status" value="1"/>
</dbReference>
<evidence type="ECO:0000256" key="2">
    <source>
        <dbReference type="ARBA" id="ARBA00005992"/>
    </source>
</evidence>
<protein>
    <submittedName>
        <fullName evidence="9">Peptidoglycan-binding protein</fullName>
    </submittedName>
</protein>
<evidence type="ECO:0000256" key="1">
    <source>
        <dbReference type="ARBA" id="ARBA00004752"/>
    </source>
</evidence>
<dbReference type="PANTHER" id="PTHR41533:SF2">
    <property type="entry name" value="BLR7131 PROTEIN"/>
    <property type="match status" value="1"/>
</dbReference>
<dbReference type="Gene3D" id="1.10.101.10">
    <property type="entry name" value="PGBD-like superfamily/PGBD"/>
    <property type="match status" value="1"/>
</dbReference>
<evidence type="ECO:0000256" key="7">
    <source>
        <dbReference type="PROSITE-ProRule" id="PRU01373"/>
    </source>
</evidence>
<evidence type="ECO:0000259" key="8">
    <source>
        <dbReference type="PROSITE" id="PS52029"/>
    </source>
</evidence>
<keyword evidence="6 7" id="KW-0961">Cell wall biogenesis/degradation</keyword>
<evidence type="ECO:0000313" key="10">
    <source>
        <dbReference type="Proteomes" id="UP000635885"/>
    </source>
</evidence>
<dbReference type="SUPFAM" id="SSF47090">
    <property type="entry name" value="PGBD-like"/>
    <property type="match status" value="1"/>
</dbReference>
<organism evidence="9 10">
    <name type="scientific">Belliella aquatica</name>
    <dbReference type="NCBI Taxonomy" id="1323734"/>
    <lineage>
        <taxon>Bacteria</taxon>
        <taxon>Pseudomonadati</taxon>
        <taxon>Bacteroidota</taxon>
        <taxon>Cytophagia</taxon>
        <taxon>Cytophagales</taxon>
        <taxon>Cyclobacteriaceae</taxon>
        <taxon>Belliella</taxon>
    </lineage>
</organism>
<gene>
    <name evidence="9" type="ORF">GCM10010993_09430</name>
</gene>
<feature type="active site" description="Proton donor/acceptor" evidence="7">
    <location>
        <position position="420"/>
    </location>
</feature>
<name>A0ABQ1M358_9BACT</name>
<sequence>MDSPENSGKVNDQELFSSVVIKRFYSDRFFSPTWSNGVVLPEIAYEMRYEIQQIKFDGLNPTDYHLNAINSLFEKYERSKDSNNDFQLADFAALDILLTDAYIIISSHLYLGKVNPDNLKSEWNIQRSAPELMIDRRLVEAIANQNIRKSFEELYPSFTIYKRMRDGLRFMYEHHDRFDKKYIGKWKKLKIDKSLKLGDSHNQMDEIRSRLQFWNFVAQYFPAEEKVYDSLLEQGIKLLQKRHGLEMDGVIGQGTIHALNQSPEDLIATAKVNMERLRWLPANIKDQELILVNTANYQLDFILKRDTILSSKVIVGKSYHSTPQFSAEMSYLVFSPTWTVPNSITRNEIIPSIRRNPNYLASKNMNVITNSGAVVDPSTIDWQKVNARNFPYMIRQEPGEQNSLGLVKFMFPNKYSVYIHDTPSRSLFAREDRALSHGCIRIQKPTELAKLLLAHDKQWTDEKIRESMGLKRERVVNLDRKIPVVIFYLTYWTDTTGQEFFRQDIYNRDNEILKVLTEGPREKSRV</sequence>
<dbReference type="Pfam" id="PF03734">
    <property type="entry name" value="YkuD"/>
    <property type="match status" value="1"/>
</dbReference>
<proteinExistence type="inferred from homology"/>
<dbReference type="CDD" id="cd16913">
    <property type="entry name" value="YkuD_like"/>
    <property type="match status" value="1"/>
</dbReference>
<evidence type="ECO:0000256" key="5">
    <source>
        <dbReference type="ARBA" id="ARBA00022984"/>
    </source>
</evidence>
<evidence type="ECO:0000313" key="9">
    <source>
        <dbReference type="EMBL" id="GGC32601.1"/>
    </source>
</evidence>
<keyword evidence="10" id="KW-1185">Reference proteome</keyword>
<dbReference type="InterPro" id="IPR036366">
    <property type="entry name" value="PGBDSf"/>
</dbReference>
<dbReference type="InterPro" id="IPR036365">
    <property type="entry name" value="PGBD-like_sf"/>
</dbReference>
<evidence type="ECO:0000256" key="3">
    <source>
        <dbReference type="ARBA" id="ARBA00022679"/>
    </source>
</evidence>
<dbReference type="InterPro" id="IPR052905">
    <property type="entry name" value="LD-transpeptidase_YkuD-like"/>
</dbReference>
<comment type="caution">
    <text evidence="9">The sequence shown here is derived from an EMBL/GenBank/DDBJ whole genome shotgun (WGS) entry which is preliminary data.</text>
</comment>
<evidence type="ECO:0000256" key="6">
    <source>
        <dbReference type="ARBA" id="ARBA00023316"/>
    </source>
</evidence>
<feature type="domain" description="L,D-TPase catalytic" evidence="8">
    <location>
        <begin position="288"/>
        <end position="467"/>
    </location>
</feature>
<comment type="pathway">
    <text evidence="1 7">Cell wall biogenesis; peptidoglycan biosynthesis.</text>
</comment>
<dbReference type="Pfam" id="PF20142">
    <property type="entry name" value="Scaffold"/>
    <property type="match status" value="1"/>
</dbReference>
<dbReference type="InterPro" id="IPR005490">
    <property type="entry name" value="LD_TPept_cat_dom"/>
</dbReference>
<dbReference type="EMBL" id="BMFD01000003">
    <property type="protein sequence ID" value="GGC32601.1"/>
    <property type="molecule type" value="Genomic_DNA"/>
</dbReference>
<keyword evidence="4 7" id="KW-0133">Cell shape</keyword>
<dbReference type="SUPFAM" id="SSF141523">
    <property type="entry name" value="L,D-transpeptidase catalytic domain-like"/>
    <property type="match status" value="1"/>
</dbReference>
<dbReference type="InterPro" id="IPR045380">
    <property type="entry name" value="LD_TPept_scaffold_dom"/>
</dbReference>
<comment type="similarity">
    <text evidence="2">Belongs to the YkuD family.</text>
</comment>
<dbReference type="Gene3D" id="2.40.440.10">
    <property type="entry name" value="L,D-transpeptidase catalytic domain-like"/>
    <property type="match status" value="1"/>
</dbReference>